<evidence type="ECO:0000256" key="1">
    <source>
        <dbReference type="SAM" id="MobiDB-lite"/>
    </source>
</evidence>
<dbReference type="Proteomes" id="UP000789396">
    <property type="component" value="Unassembled WGS sequence"/>
</dbReference>
<name>A0A9N9CJP6_9GLOM</name>
<dbReference type="EMBL" id="CAJVPZ010008870">
    <property type="protein sequence ID" value="CAG8602714.1"/>
    <property type="molecule type" value="Genomic_DNA"/>
</dbReference>
<evidence type="ECO:0000313" key="2">
    <source>
        <dbReference type="EMBL" id="CAG8602714.1"/>
    </source>
</evidence>
<feature type="non-terminal residue" evidence="2">
    <location>
        <position position="1"/>
    </location>
</feature>
<gene>
    <name evidence="2" type="ORF">RFULGI_LOCUS6665</name>
</gene>
<sequence>IDLEAYINYPEEEDTNEALNDQEILTLVTNIEPEKDLNEDDNSEEDEDDSKEISLITHHEALNAIEVLKQYLIQQDLSDIAWLNHGQALLNLQKAIRKIRSVSFKQMNLENFFQIDQLTE</sequence>
<accession>A0A9N9CJP6</accession>
<dbReference type="OrthoDB" id="2473015at2759"/>
<proteinExistence type="predicted"/>
<comment type="caution">
    <text evidence="2">The sequence shown here is derived from an EMBL/GenBank/DDBJ whole genome shotgun (WGS) entry which is preliminary data.</text>
</comment>
<protein>
    <submittedName>
        <fullName evidence="2">15384_t:CDS:1</fullName>
    </submittedName>
</protein>
<dbReference type="AlphaFoldDB" id="A0A9N9CJP6"/>
<organism evidence="2 3">
    <name type="scientific">Racocetra fulgida</name>
    <dbReference type="NCBI Taxonomy" id="60492"/>
    <lineage>
        <taxon>Eukaryota</taxon>
        <taxon>Fungi</taxon>
        <taxon>Fungi incertae sedis</taxon>
        <taxon>Mucoromycota</taxon>
        <taxon>Glomeromycotina</taxon>
        <taxon>Glomeromycetes</taxon>
        <taxon>Diversisporales</taxon>
        <taxon>Gigasporaceae</taxon>
        <taxon>Racocetra</taxon>
    </lineage>
</organism>
<keyword evidence="3" id="KW-1185">Reference proteome</keyword>
<feature type="region of interest" description="Disordered" evidence="1">
    <location>
        <begin position="30"/>
        <end position="51"/>
    </location>
</feature>
<feature type="compositionally biased region" description="Acidic residues" evidence="1">
    <location>
        <begin position="37"/>
        <end position="50"/>
    </location>
</feature>
<reference evidence="2" key="1">
    <citation type="submission" date="2021-06" db="EMBL/GenBank/DDBJ databases">
        <authorList>
            <person name="Kallberg Y."/>
            <person name="Tangrot J."/>
            <person name="Rosling A."/>
        </authorList>
    </citation>
    <scope>NUCLEOTIDE SEQUENCE</scope>
    <source>
        <strain evidence="2">IN212</strain>
    </source>
</reference>
<evidence type="ECO:0000313" key="3">
    <source>
        <dbReference type="Proteomes" id="UP000789396"/>
    </source>
</evidence>